<dbReference type="RefSeq" id="WP_279295444.1">
    <property type="nucleotide sequence ID" value="NZ_JAOTIF010000001.1"/>
</dbReference>
<organism evidence="1 2">
    <name type="scientific">Paraflavisolibacter caeni</name>
    <dbReference type="NCBI Taxonomy" id="2982496"/>
    <lineage>
        <taxon>Bacteria</taxon>
        <taxon>Pseudomonadati</taxon>
        <taxon>Bacteroidota</taxon>
        <taxon>Chitinophagia</taxon>
        <taxon>Chitinophagales</taxon>
        <taxon>Chitinophagaceae</taxon>
        <taxon>Paraflavisolibacter</taxon>
    </lineage>
</organism>
<sequence length="506" mass="59726">MKFNGLLFLFFVFLISGTTFAQRIIYSEPERDESRRMNFEVIGKVSGNFLVYKSLSGKNYVSVYDNEMKQLEKVLHDYIPYDRLINIDFFSYPDFAYMVYQYQRKNVVYCDAVKVDKNGKKASEVYKLDTSHIGFSSSDRIYSAVSSEDKNSIMVFKINSRNKSNYVVTTLLYDKELNLKKRTQLNMPMQERDDFLDKFNLDNDGDLVFTKFTRNSNDNVVETNLVLKPAMADSFTTVKVPHDKLYLDEPHIKVDNNNKRYFLTSFYYKQRRGNVEGFYFYSWDKQSGQPVMQNAVNFSDELRAEARGEASVKTAFNDYFIRNIIVKRDGGFIIGSESYYTTSRFNSWNRWSYLYGYPMSAYDYYSYSSPYNSWWWRNQYYNRGQAMRHHADNITVLSFDNTGKLEWSNVIHKGQFDDESDDRISYQILNTGGQIHFLYNQEEKRTLLLNDLILTADGKINRNPTLKNLDKGYEFLAKYGKQVSGRQMIIPCYYRNYICFAKVEFN</sequence>
<comment type="caution">
    <text evidence="1">The sequence shown here is derived from an EMBL/GenBank/DDBJ whole genome shotgun (WGS) entry which is preliminary data.</text>
</comment>
<evidence type="ECO:0000313" key="2">
    <source>
        <dbReference type="Proteomes" id="UP001155483"/>
    </source>
</evidence>
<evidence type="ECO:0000313" key="1">
    <source>
        <dbReference type="EMBL" id="MCU7548000.1"/>
    </source>
</evidence>
<dbReference type="EMBL" id="JAOTIF010000001">
    <property type="protein sequence ID" value="MCU7548000.1"/>
    <property type="molecule type" value="Genomic_DNA"/>
</dbReference>
<dbReference type="AlphaFoldDB" id="A0A9X3B6G5"/>
<protein>
    <submittedName>
        <fullName evidence="1">Uncharacterized protein</fullName>
    </submittedName>
</protein>
<proteinExistence type="predicted"/>
<accession>A0A9X3B6G5</accession>
<reference evidence="1" key="2">
    <citation type="submission" date="2023-04" db="EMBL/GenBank/DDBJ databases">
        <title>Paracnuella aquatica gen. nov., sp. nov., a member of the family Chitinophagaceae isolated from a hot spring.</title>
        <authorList>
            <person name="Wang C."/>
        </authorList>
    </citation>
    <scope>NUCLEOTIDE SEQUENCE</scope>
    <source>
        <strain evidence="1">LB-8</strain>
    </source>
</reference>
<dbReference type="Proteomes" id="UP001155483">
    <property type="component" value="Unassembled WGS sequence"/>
</dbReference>
<name>A0A9X3B6G5_9BACT</name>
<keyword evidence="2" id="KW-1185">Reference proteome</keyword>
<reference evidence="1" key="1">
    <citation type="submission" date="2022-09" db="EMBL/GenBank/DDBJ databases">
        <authorList>
            <person name="Yuan C."/>
            <person name="Ke Z."/>
        </authorList>
    </citation>
    <scope>NUCLEOTIDE SEQUENCE</scope>
    <source>
        <strain evidence="1">LB-8</strain>
    </source>
</reference>
<gene>
    <name evidence="1" type="ORF">OCK74_02690</name>
</gene>